<name>A0AAD8RCJ8_LOLMU</name>
<comment type="caution">
    <text evidence="2">The sequence shown here is derived from an EMBL/GenBank/DDBJ whole genome shotgun (WGS) entry which is preliminary data.</text>
</comment>
<dbReference type="PANTHER" id="PTHR33026">
    <property type="entry name" value="OS06G0360600 PROTEIN"/>
    <property type="match status" value="1"/>
</dbReference>
<organism evidence="2 3">
    <name type="scientific">Lolium multiflorum</name>
    <name type="common">Italian ryegrass</name>
    <name type="synonym">Lolium perenne subsp. multiflorum</name>
    <dbReference type="NCBI Taxonomy" id="4521"/>
    <lineage>
        <taxon>Eukaryota</taxon>
        <taxon>Viridiplantae</taxon>
        <taxon>Streptophyta</taxon>
        <taxon>Embryophyta</taxon>
        <taxon>Tracheophyta</taxon>
        <taxon>Spermatophyta</taxon>
        <taxon>Magnoliopsida</taxon>
        <taxon>Liliopsida</taxon>
        <taxon>Poales</taxon>
        <taxon>Poaceae</taxon>
        <taxon>BOP clade</taxon>
        <taxon>Pooideae</taxon>
        <taxon>Poodae</taxon>
        <taxon>Poeae</taxon>
        <taxon>Poeae Chloroplast Group 2 (Poeae type)</taxon>
        <taxon>Loliodinae</taxon>
        <taxon>Loliinae</taxon>
        <taxon>Lolium</taxon>
    </lineage>
</organism>
<protein>
    <recommendedName>
        <fullName evidence="1">Transposase (putative) gypsy type domain-containing protein</fullName>
    </recommendedName>
</protein>
<dbReference type="Pfam" id="PF04195">
    <property type="entry name" value="Transposase_28"/>
    <property type="match status" value="1"/>
</dbReference>
<feature type="domain" description="Transposase (putative) gypsy type" evidence="1">
    <location>
        <begin position="99"/>
        <end position="163"/>
    </location>
</feature>
<reference evidence="2" key="1">
    <citation type="submission" date="2023-07" db="EMBL/GenBank/DDBJ databases">
        <title>A chromosome-level genome assembly of Lolium multiflorum.</title>
        <authorList>
            <person name="Chen Y."/>
            <person name="Copetti D."/>
            <person name="Kolliker R."/>
            <person name="Studer B."/>
        </authorList>
    </citation>
    <scope>NUCLEOTIDE SEQUENCE</scope>
    <source>
        <strain evidence="2">02402/16</strain>
        <tissue evidence="2">Leaf</tissue>
    </source>
</reference>
<proteinExistence type="predicted"/>
<evidence type="ECO:0000259" key="1">
    <source>
        <dbReference type="Pfam" id="PF04195"/>
    </source>
</evidence>
<gene>
    <name evidence="2" type="ORF">QYE76_023833</name>
</gene>
<sequence length="169" mass="18625">MKLNQPPTPTCLLFRPDSPSHPLFPETPLGQHTTGKLLLPTPNLPPIRTKILPDLGVGSANEWGCSKNLEAKGFLRPDPGEQFRVLGSSPEGGEMGVTKALVERGFSFPPSDFFSEILKVYGLQPHNISPNSVLAISNHITLCEGHLRVPPELPLFQYYFSVKKEKIQT</sequence>
<dbReference type="EMBL" id="JAUUTY010000006">
    <property type="protein sequence ID" value="KAK1618316.1"/>
    <property type="molecule type" value="Genomic_DNA"/>
</dbReference>
<dbReference type="PANTHER" id="PTHR33026:SF7">
    <property type="entry name" value="OS03G0100275 PROTEIN"/>
    <property type="match status" value="1"/>
</dbReference>
<dbReference type="Proteomes" id="UP001231189">
    <property type="component" value="Unassembled WGS sequence"/>
</dbReference>
<dbReference type="InterPro" id="IPR007321">
    <property type="entry name" value="Transposase_28"/>
</dbReference>
<accession>A0AAD8RCJ8</accession>
<evidence type="ECO:0000313" key="3">
    <source>
        <dbReference type="Proteomes" id="UP001231189"/>
    </source>
</evidence>
<dbReference type="AlphaFoldDB" id="A0AAD8RCJ8"/>
<keyword evidence="3" id="KW-1185">Reference proteome</keyword>
<evidence type="ECO:0000313" key="2">
    <source>
        <dbReference type="EMBL" id="KAK1618316.1"/>
    </source>
</evidence>